<gene>
    <name evidence="1" type="ORF">MFLAVUS_011232</name>
</gene>
<name>A0ABP9ZF48_9FUNG</name>
<organism evidence="1 2">
    <name type="scientific">Mucor flavus</name>
    <dbReference type="NCBI Taxonomy" id="439312"/>
    <lineage>
        <taxon>Eukaryota</taxon>
        <taxon>Fungi</taxon>
        <taxon>Fungi incertae sedis</taxon>
        <taxon>Mucoromycota</taxon>
        <taxon>Mucoromycotina</taxon>
        <taxon>Mucoromycetes</taxon>
        <taxon>Mucorales</taxon>
        <taxon>Mucorineae</taxon>
        <taxon>Mucoraceae</taxon>
        <taxon>Mucor</taxon>
    </lineage>
</organism>
<proteinExistence type="predicted"/>
<dbReference type="EMBL" id="BAABUK010000047">
    <property type="protein sequence ID" value="GAA5817681.1"/>
    <property type="molecule type" value="Genomic_DNA"/>
</dbReference>
<protein>
    <submittedName>
        <fullName evidence="1">Uncharacterized protein</fullName>
    </submittedName>
</protein>
<keyword evidence="2" id="KW-1185">Reference proteome</keyword>
<evidence type="ECO:0000313" key="1">
    <source>
        <dbReference type="EMBL" id="GAA5817681.1"/>
    </source>
</evidence>
<evidence type="ECO:0000313" key="2">
    <source>
        <dbReference type="Proteomes" id="UP001473302"/>
    </source>
</evidence>
<accession>A0ABP9ZF48</accession>
<dbReference type="Proteomes" id="UP001473302">
    <property type="component" value="Unassembled WGS sequence"/>
</dbReference>
<reference evidence="1 2" key="1">
    <citation type="submission" date="2024-04" db="EMBL/GenBank/DDBJ databases">
        <title>genome sequences of Mucor flavus KT1a and Helicostylum pulchrum KT1b strains isolated from the surface of a dry-aged beef.</title>
        <authorList>
            <person name="Toyotome T."/>
            <person name="Hosono M."/>
            <person name="Torimaru M."/>
            <person name="Fukuda K."/>
            <person name="Mikami N."/>
        </authorList>
    </citation>
    <scope>NUCLEOTIDE SEQUENCE [LARGE SCALE GENOMIC DNA]</scope>
    <source>
        <strain evidence="1 2">KT1a</strain>
    </source>
</reference>
<comment type="caution">
    <text evidence="1">The sequence shown here is derived from an EMBL/GenBank/DDBJ whole genome shotgun (WGS) entry which is preliminary data.</text>
</comment>
<sequence>MKDFEICYEKDPLQPLLLPKIRLNAFQFTYHKYSIITTHSVKIPATENVNLISDSQIIRFLNEIYLPLDPCNPEIYDAKDVAMKDVLTLLWNYTDRFDSRTLSSFTSWCTKSKFPFMSINSARKANSDSATERIRYRVLYVVKDEFIKFRSLKLILDNIAKSIKEDVPKFQEFVKKLKSENYEIIGYARKSHGKEDKETRVRLLQAMVDNMLERTLVNKIYISPTSHADEPFSSRDINCDTNMLRELKNVNGNTQGNTEELSFYIHILFHTLALLKKICLVGVDFAGITTNCADLERLLRQNTFHLRLLKIKLSSTSIREDIN</sequence>